<proteinExistence type="predicted"/>
<feature type="domain" description="Dystroglycan-type cadherin-like" evidence="3">
    <location>
        <begin position="543"/>
        <end position="637"/>
    </location>
</feature>
<feature type="chain" id="PRO_5043809783" evidence="2">
    <location>
        <begin position="24"/>
        <end position="763"/>
    </location>
</feature>
<evidence type="ECO:0000259" key="3">
    <source>
        <dbReference type="SMART" id="SM00736"/>
    </source>
</evidence>
<feature type="domain" description="Dystroglycan-type cadherin-like" evidence="3">
    <location>
        <begin position="446"/>
        <end position="542"/>
    </location>
</feature>
<keyword evidence="2" id="KW-0732">Signal</keyword>
<evidence type="ECO:0000256" key="2">
    <source>
        <dbReference type="SAM" id="SignalP"/>
    </source>
</evidence>
<feature type="domain" description="Dystroglycan-type cadherin-like" evidence="3">
    <location>
        <begin position="638"/>
        <end position="736"/>
    </location>
</feature>
<organism evidence="4 5">
    <name type="scientific">Anaeramoeba flamelloides</name>
    <dbReference type="NCBI Taxonomy" id="1746091"/>
    <lineage>
        <taxon>Eukaryota</taxon>
        <taxon>Metamonada</taxon>
        <taxon>Anaeramoebidae</taxon>
        <taxon>Anaeramoeba</taxon>
    </lineage>
</organism>
<dbReference type="PROSITE" id="PS51257">
    <property type="entry name" value="PROKAR_LIPOPROTEIN"/>
    <property type="match status" value="1"/>
</dbReference>
<dbReference type="AlphaFoldDB" id="A0AAV8AF39"/>
<reference evidence="4" key="1">
    <citation type="submission" date="2022-08" db="EMBL/GenBank/DDBJ databases">
        <title>Novel sulphate-reducing endosymbionts in the free-living metamonad Anaeramoeba.</title>
        <authorList>
            <person name="Jerlstrom-Hultqvist J."/>
            <person name="Cepicka I."/>
            <person name="Gallot-Lavallee L."/>
            <person name="Salas-Leiva D."/>
            <person name="Curtis B.A."/>
            <person name="Zahonova K."/>
            <person name="Pipaliya S."/>
            <person name="Dacks J."/>
            <person name="Roger A.J."/>
        </authorList>
    </citation>
    <scope>NUCLEOTIDE SEQUENCE</scope>
    <source>
        <strain evidence="4">Busselton2</strain>
    </source>
</reference>
<evidence type="ECO:0000313" key="5">
    <source>
        <dbReference type="Proteomes" id="UP001146793"/>
    </source>
</evidence>
<keyword evidence="1" id="KW-1133">Transmembrane helix</keyword>
<comment type="caution">
    <text evidence="4">The sequence shown here is derived from an EMBL/GenBank/DDBJ whole genome shotgun (WGS) entry which is preliminary data.</text>
</comment>
<dbReference type="SMART" id="SM00736">
    <property type="entry name" value="CADG"/>
    <property type="match status" value="3"/>
</dbReference>
<dbReference type="Gene3D" id="2.60.40.10">
    <property type="entry name" value="Immunoglobulins"/>
    <property type="match status" value="3"/>
</dbReference>
<dbReference type="GO" id="GO:0005509">
    <property type="term" value="F:calcium ion binding"/>
    <property type="evidence" value="ECO:0007669"/>
    <property type="project" value="InterPro"/>
</dbReference>
<name>A0AAV8AF39_9EUKA</name>
<accession>A0AAV8AF39</accession>
<dbReference type="InterPro" id="IPR006644">
    <property type="entry name" value="Cadg"/>
</dbReference>
<sequence length="763" mass="85377">MKSAVVLFQIVLTVAIVFGLVSAGCTPERYKNEFLASQNTTSKDRSPSGVSFSDGTFGVIWSDCGIFVQKFNIDGEAMGTTQQANDSPMDCLEDETPKIGVVNSKIFQDLETFIVVWRRVYEGNTIGVYFRIYDSDLNSKTNVIELVAADFAEQNFSKPSIEVIASDRVVVGWSSTVMGDLGSRGTRSNSYASVIQSDGTIPVSKTQINQESDATNMISSSGCAVTYCNVSSKVLFVWRWWDLQVNISSTDRVVIRTFDSQLSGGSSVITLDSSEGGRSPSIETSKNLDQHAISYSKIEDENETEVAFSLNLIIVDSLGQVLKGPIVIMDETVEDDPLSSLATLVAPPGDDDPYDKLVVVWNAPDRTLSGVYFQIFYWEDLSPLCDESLVNSFTLSNQFDPSVSNLPEQNTQAVMIILFCSKDQFETGSINVYAQRYELTTGIGPYVNNPLEDQSKGIQQKIEYIFDPNTFYDENGKLSYEAFVNEEDPLPQWLDFNSDQRNFSGVYSSGCSATYDITLQCQDTCKLKNSTTFTLTINNQVPYINNPLINQYLSAGEYLEYTFANNTFSDLENEELSYSWNNNSGPAWLNFIPEQRLFYGTPYGCRNSWNVQVSANDSCSTNLVTATFELHLINNRPVLNNSLQNLVLTENQFFLVDYSQVFDDPENEILDFTIQSRDGEALPDWIKINQQNHTIYGITPGEDSFVDIGIVVTDSCKENEASDFFNIIVNEQIDTISFSKKIHLNLGSIIFLFSFYFFIYFGK</sequence>
<evidence type="ECO:0000313" key="4">
    <source>
        <dbReference type="EMBL" id="KAJ3452254.1"/>
    </source>
</evidence>
<dbReference type="InterPro" id="IPR013783">
    <property type="entry name" value="Ig-like_fold"/>
</dbReference>
<feature type="transmembrane region" description="Helical" evidence="1">
    <location>
        <begin position="742"/>
        <end position="761"/>
    </location>
</feature>
<protein>
    <submittedName>
        <fullName evidence="4">Dystroglycan-related</fullName>
    </submittedName>
</protein>
<dbReference type="SUPFAM" id="SSF49313">
    <property type="entry name" value="Cadherin-like"/>
    <property type="match status" value="3"/>
</dbReference>
<dbReference type="Proteomes" id="UP001146793">
    <property type="component" value="Unassembled WGS sequence"/>
</dbReference>
<dbReference type="EMBL" id="JANTQA010000008">
    <property type="protein sequence ID" value="KAJ3452254.1"/>
    <property type="molecule type" value="Genomic_DNA"/>
</dbReference>
<keyword evidence="1" id="KW-0812">Transmembrane</keyword>
<dbReference type="InterPro" id="IPR015919">
    <property type="entry name" value="Cadherin-like_sf"/>
</dbReference>
<dbReference type="Pfam" id="PF05345">
    <property type="entry name" value="He_PIG"/>
    <property type="match status" value="2"/>
</dbReference>
<dbReference type="GO" id="GO:0016020">
    <property type="term" value="C:membrane"/>
    <property type="evidence" value="ECO:0007669"/>
    <property type="project" value="InterPro"/>
</dbReference>
<keyword evidence="1" id="KW-0472">Membrane</keyword>
<evidence type="ECO:0000256" key="1">
    <source>
        <dbReference type="SAM" id="Phobius"/>
    </source>
</evidence>
<feature type="signal peptide" evidence="2">
    <location>
        <begin position="1"/>
        <end position="23"/>
    </location>
</feature>
<gene>
    <name evidence="4" type="ORF">M0812_04018</name>
</gene>